<reference evidence="1" key="1">
    <citation type="submission" date="2020-07" db="EMBL/GenBank/DDBJ databases">
        <title>The High-quality genome of the commercially important snow crab, Chionoecetes opilio.</title>
        <authorList>
            <person name="Jeong J.-H."/>
            <person name="Ryu S."/>
        </authorList>
    </citation>
    <scope>NUCLEOTIDE SEQUENCE</scope>
    <source>
        <strain evidence="1">MADBK_172401_WGS</strain>
        <tissue evidence="1">Digestive gland</tissue>
    </source>
</reference>
<keyword evidence="2" id="KW-1185">Reference proteome</keyword>
<dbReference type="AlphaFoldDB" id="A0A8J4XRM1"/>
<organism evidence="1 2">
    <name type="scientific">Chionoecetes opilio</name>
    <name type="common">Atlantic snow crab</name>
    <name type="synonym">Cancer opilio</name>
    <dbReference type="NCBI Taxonomy" id="41210"/>
    <lineage>
        <taxon>Eukaryota</taxon>
        <taxon>Metazoa</taxon>
        <taxon>Ecdysozoa</taxon>
        <taxon>Arthropoda</taxon>
        <taxon>Crustacea</taxon>
        <taxon>Multicrustacea</taxon>
        <taxon>Malacostraca</taxon>
        <taxon>Eumalacostraca</taxon>
        <taxon>Eucarida</taxon>
        <taxon>Decapoda</taxon>
        <taxon>Pleocyemata</taxon>
        <taxon>Brachyura</taxon>
        <taxon>Eubrachyura</taxon>
        <taxon>Majoidea</taxon>
        <taxon>Majidae</taxon>
        <taxon>Chionoecetes</taxon>
    </lineage>
</organism>
<name>A0A8J4XRM1_CHIOP</name>
<evidence type="ECO:0000313" key="1">
    <source>
        <dbReference type="EMBL" id="KAG0713227.1"/>
    </source>
</evidence>
<sequence length="185" mass="19990">MAVEDKQLGGDEGVTGSDGTVRDVSLVIKYQTVYGKDIPKPESASCMTSDLHHDLNPSVVPNDTDVVSSTDTTATLIRQRLSITLNKDQDLRLPLLTSPPGKLLWQKEPWQDSAWNGETLINHNELFIPSHQLNGSGIYKIIKESANPVTSSTPGSEKYNVFSLLVQVSPSAENWGCPSGKASGA</sequence>
<dbReference type="EMBL" id="JACEEZ010021664">
    <property type="protein sequence ID" value="KAG0713227.1"/>
    <property type="molecule type" value="Genomic_DNA"/>
</dbReference>
<comment type="caution">
    <text evidence="1">The sequence shown here is derived from an EMBL/GenBank/DDBJ whole genome shotgun (WGS) entry which is preliminary data.</text>
</comment>
<gene>
    <name evidence="1" type="ORF">GWK47_016673</name>
</gene>
<proteinExistence type="predicted"/>
<protein>
    <submittedName>
        <fullName evidence="1">Uncharacterized protein</fullName>
    </submittedName>
</protein>
<evidence type="ECO:0000313" key="2">
    <source>
        <dbReference type="Proteomes" id="UP000770661"/>
    </source>
</evidence>
<dbReference type="Proteomes" id="UP000770661">
    <property type="component" value="Unassembled WGS sequence"/>
</dbReference>
<accession>A0A8J4XRM1</accession>